<dbReference type="InterPro" id="IPR013538">
    <property type="entry name" value="ASHA1/2-like_C"/>
</dbReference>
<dbReference type="CDD" id="cd07814">
    <property type="entry name" value="SRPBCC_CalC_Aha1-like"/>
    <property type="match status" value="1"/>
</dbReference>
<gene>
    <name evidence="3" type="ORF">ACFO3S_04470</name>
</gene>
<dbReference type="SUPFAM" id="SSF55961">
    <property type="entry name" value="Bet v1-like"/>
    <property type="match status" value="1"/>
</dbReference>
<dbReference type="EMBL" id="JBHSEP010000002">
    <property type="protein sequence ID" value="MFC4597480.1"/>
    <property type="molecule type" value="Genomic_DNA"/>
</dbReference>
<evidence type="ECO:0000313" key="4">
    <source>
        <dbReference type="Proteomes" id="UP001596028"/>
    </source>
</evidence>
<dbReference type="Proteomes" id="UP001596028">
    <property type="component" value="Unassembled WGS sequence"/>
</dbReference>
<keyword evidence="4" id="KW-1185">Reference proteome</keyword>
<feature type="domain" description="Activator of Hsp90 ATPase homologue 1/2-like C-terminal" evidence="2">
    <location>
        <begin position="11"/>
        <end position="131"/>
    </location>
</feature>
<comment type="caution">
    <text evidence="3">The sequence shown here is derived from an EMBL/GenBank/DDBJ whole genome shotgun (WGS) entry which is preliminary data.</text>
</comment>
<sequence length="144" mass="16329">MASIEHLQKIKASAHQVYEALTTGEGLSEVWTKELKVEAAVGAIQEFHFGANDCARMKVVNLVPGRRIEWECVDANAEPEWIGTTITFELRESGGGTVIDFSHAKWKEATECYRYCNYNWAMFLLSLKQYCETGKGTPYQERTL</sequence>
<evidence type="ECO:0000256" key="1">
    <source>
        <dbReference type="ARBA" id="ARBA00006817"/>
    </source>
</evidence>
<accession>A0ABV9F690</accession>
<protein>
    <submittedName>
        <fullName evidence="3">SRPBCC domain-containing protein</fullName>
    </submittedName>
</protein>
<dbReference type="RefSeq" id="WP_378092717.1">
    <property type="nucleotide sequence ID" value="NZ_JBHSEP010000002.1"/>
</dbReference>
<proteinExistence type="inferred from homology"/>
<evidence type="ECO:0000259" key="2">
    <source>
        <dbReference type="Pfam" id="PF08327"/>
    </source>
</evidence>
<dbReference type="Gene3D" id="3.30.530.20">
    <property type="match status" value="1"/>
</dbReference>
<reference evidence="4" key="1">
    <citation type="journal article" date="2019" name="Int. J. Syst. Evol. Microbiol.">
        <title>The Global Catalogue of Microorganisms (GCM) 10K type strain sequencing project: providing services to taxonomists for standard genome sequencing and annotation.</title>
        <authorList>
            <consortium name="The Broad Institute Genomics Platform"/>
            <consortium name="The Broad Institute Genome Sequencing Center for Infectious Disease"/>
            <person name="Wu L."/>
            <person name="Ma J."/>
        </authorList>
    </citation>
    <scope>NUCLEOTIDE SEQUENCE [LARGE SCALE GENOMIC DNA]</scope>
    <source>
        <strain evidence="4">CCUG 49571</strain>
    </source>
</reference>
<comment type="similarity">
    <text evidence="1">Belongs to the AHA1 family.</text>
</comment>
<dbReference type="Pfam" id="PF08327">
    <property type="entry name" value="AHSA1"/>
    <property type="match status" value="1"/>
</dbReference>
<dbReference type="InterPro" id="IPR023393">
    <property type="entry name" value="START-like_dom_sf"/>
</dbReference>
<organism evidence="3 4">
    <name type="scientific">Cohnella hongkongensis</name>
    <dbReference type="NCBI Taxonomy" id="178337"/>
    <lineage>
        <taxon>Bacteria</taxon>
        <taxon>Bacillati</taxon>
        <taxon>Bacillota</taxon>
        <taxon>Bacilli</taxon>
        <taxon>Bacillales</taxon>
        <taxon>Paenibacillaceae</taxon>
        <taxon>Cohnella</taxon>
    </lineage>
</organism>
<name>A0ABV9F690_9BACL</name>
<evidence type="ECO:0000313" key="3">
    <source>
        <dbReference type="EMBL" id="MFC4597480.1"/>
    </source>
</evidence>